<dbReference type="WBParaSite" id="HCON_00187070-00001">
    <property type="protein sequence ID" value="HCON_00187070-00001"/>
    <property type="gene ID" value="HCON_00187070"/>
</dbReference>
<evidence type="ECO:0000256" key="1">
    <source>
        <dbReference type="SAM" id="MobiDB-lite"/>
    </source>
</evidence>
<protein>
    <submittedName>
        <fullName evidence="3">Uncharacterized protein</fullName>
    </submittedName>
</protein>
<feature type="compositionally biased region" description="Polar residues" evidence="1">
    <location>
        <begin position="111"/>
        <end position="128"/>
    </location>
</feature>
<evidence type="ECO:0000313" key="3">
    <source>
        <dbReference type="WBParaSite" id="HCON_00187070-00001"/>
    </source>
</evidence>
<feature type="region of interest" description="Disordered" evidence="1">
    <location>
        <begin position="156"/>
        <end position="198"/>
    </location>
</feature>
<proteinExistence type="predicted"/>
<feature type="compositionally biased region" description="Polar residues" evidence="1">
    <location>
        <begin position="170"/>
        <end position="181"/>
    </location>
</feature>
<evidence type="ECO:0000313" key="2">
    <source>
        <dbReference type="Proteomes" id="UP000025227"/>
    </source>
</evidence>
<organism evidence="2 3">
    <name type="scientific">Haemonchus contortus</name>
    <name type="common">Barber pole worm</name>
    <dbReference type="NCBI Taxonomy" id="6289"/>
    <lineage>
        <taxon>Eukaryota</taxon>
        <taxon>Metazoa</taxon>
        <taxon>Ecdysozoa</taxon>
        <taxon>Nematoda</taxon>
        <taxon>Chromadorea</taxon>
        <taxon>Rhabditida</taxon>
        <taxon>Rhabditina</taxon>
        <taxon>Rhabditomorpha</taxon>
        <taxon>Strongyloidea</taxon>
        <taxon>Trichostrongylidae</taxon>
        <taxon>Haemonchus</taxon>
    </lineage>
</organism>
<dbReference type="AlphaFoldDB" id="A0A7I4Z5I4"/>
<feature type="region of interest" description="Disordered" evidence="1">
    <location>
        <begin position="111"/>
        <end position="131"/>
    </location>
</feature>
<accession>A0A7I4Z5I4</accession>
<name>A0A7I4Z5I4_HAECO</name>
<sequence>MGGKKRPEPDPRRAYAAKEEEVLRRYLGENSRWRQQQLRQLSLEELSRYQLENAEFAAVIGRFLKTLYDLGREQVEGRADVQAILAIYYRERRDHEAKREALLAEARNINSANRSGNSNNEPGSSQNLGRPGYSAIRSLLEEMKAFKDKMKGLLEQLEGIAPPDPIPSVTEANTPSTSRGTEQLAKPKNSNGGSPDKI</sequence>
<dbReference type="Proteomes" id="UP000025227">
    <property type="component" value="Unplaced"/>
</dbReference>
<reference evidence="3" key="1">
    <citation type="submission" date="2020-12" db="UniProtKB">
        <authorList>
            <consortium name="WormBaseParasite"/>
        </authorList>
    </citation>
    <scope>IDENTIFICATION</scope>
    <source>
        <strain evidence="3">MHco3</strain>
    </source>
</reference>
<keyword evidence="2" id="KW-1185">Reference proteome</keyword>
<feature type="compositionally biased region" description="Polar residues" evidence="1">
    <location>
        <begin position="188"/>
        <end position="198"/>
    </location>
</feature>